<dbReference type="OrthoDB" id="1550603at2"/>
<dbReference type="Proteomes" id="UP000194137">
    <property type="component" value="Chromosome"/>
</dbReference>
<dbReference type="EMBL" id="CP021112">
    <property type="protein sequence ID" value="ARP98171.1"/>
    <property type="molecule type" value="Genomic_DNA"/>
</dbReference>
<evidence type="ECO:0000313" key="1">
    <source>
        <dbReference type="EMBL" id="ARP98171.1"/>
    </source>
</evidence>
<dbReference type="RefSeq" id="WP_086086485.1">
    <property type="nucleotide sequence ID" value="NZ_CP021112.1"/>
</dbReference>
<dbReference type="AlphaFoldDB" id="A0A1W6ZLE4"/>
<dbReference type="Pfam" id="PF08843">
    <property type="entry name" value="AbiEii"/>
    <property type="match status" value="1"/>
</dbReference>
<gene>
    <name evidence="1" type="ORF">CAK95_03040</name>
</gene>
<dbReference type="Gene3D" id="3.10.450.620">
    <property type="entry name" value="JHP933, nucleotidyltransferase-like core domain"/>
    <property type="match status" value="1"/>
</dbReference>
<reference evidence="1 2" key="1">
    <citation type="submission" date="2017-05" db="EMBL/GenBank/DDBJ databases">
        <title>Full genome sequence of Pseudorhodoplanes sinuspersici.</title>
        <authorList>
            <person name="Dastgheib S.M.M."/>
            <person name="Shavandi M."/>
            <person name="Tirandaz H."/>
        </authorList>
    </citation>
    <scope>NUCLEOTIDE SEQUENCE [LARGE SCALE GENOMIC DNA]</scope>
    <source>
        <strain evidence="1 2">RIPI110</strain>
    </source>
</reference>
<dbReference type="KEGG" id="psin:CAK95_03040"/>
<evidence type="ECO:0000313" key="2">
    <source>
        <dbReference type="Proteomes" id="UP000194137"/>
    </source>
</evidence>
<organism evidence="1 2">
    <name type="scientific">Pseudorhodoplanes sinuspersici</name>
    <dbReference type="NCBI Taxonomy" id="1235591"/>
    <lineage>
        <taxon>Bacteria</taxon>
        <taxon>Pseudomonadati</taxon>
        <taxon>Pseudomonadota</taxon>
        <taxon>Alphaproteobacteria</taxon>
        <taxon>Hyphomicrobiales</taxon>
        <taxon>Pseudorhodoplanes</taxon>
    </lineage>
</organism>
<proteinExistence type="predicted"/>
<accession>A0A1W6ZLE4</accession>
<sequence length="292" mass="33062">MIPAMNIVSWGRTVPWAELRQVEQDLIISRALVEVFNDDFLRKELRFRGGTALNKLHLPKPFRYSEDIDLTRTTEGPVGPLLDRLREILQPWMGQAHYDLGLLGPSLTFTMEAEDKTSKVPIRVKVEIATRERTAYDGARVVPFTVKNPWFTGEADIETFSNEEILATKLRALLQRDKGRDLIDLSHAHAVFGDLDHARVITIFGKYLTAAGQAVSRAEAEERMFAKLEDPSFLADVRPLLAAEEAKKFDAKAERAALKTVFATFIKCIPGEAWKRTKERAAEFDMPELAEH</sequence>
<protein>
    <submittedName>
        <fullName evidence="1">Uncharacterized protein</fullName>
    </submittedName>
</protein>
<dbReference type="InterPro" id="IPR014942">
    <property type="entry name" value="AbiEii"/>
</dbReference>
<name>A0A1W6ZLE4_9HYPH</name>
<keyword evidence="2" id="KW-1185">Reference proteome</keyword>